<keyword evidence="2" id="KW-1185">Reference proteome</keyword>
<protein>
    <submittedName>
        <fullName evidence="1">Uncharacterized protein</fullName>
    </submittedName>
</protein>
<dbReference type="EMBL" id="BAFN01000001">
    <property type="protein sequence ID" value="GAN33207.1"/>
    <property type="molecule type" value="Genomic_DNA"/>
</dbReference>
<comment type="caution">
    <text evidence="1">The sequence shown here is derived from an EMBL/GenBank/DDBJ whole genome shotgun (WGS) entry which is preliminary data.</text>
</comment>
<proteinExistence type="predicted"/>
<sequence>MVVVFPDKIFSKCDNSTGFIHQIRFARQCLANLRNQREIQKNQIAREKPQILSAEFNQKLFSGSFPLPFVHFSIG</sequence>
<organism evidence="1 2">
    <name type="scientific">Candidatus Brocadia sinica JPN1</name>
    <dbReference type="NCBI Taxonomy" id="1197129"/>
    <lineage>
        <taxon>Bacteria</taxon>
        <taxon>Pseudomonadati</taxon>
        <taxon>Planctomycetota</taxon>
        <taxon>Candidatus Brocadiia</taxon>
        <taxon>Candidatus Brocadiales</taxon>
        <taxon>Candidatus Brocadiaceae</taxon>
        <taxon>Candidatus Brocadia</taxon>
    </lineage>
</organism>
<evidence type="ECO:0000313" key="1">
    <source>
        <dbReference type="EMBL" id="GAN33207.1"/>
    </source>
</evidence>
<evidence type="ECO:0000313" key="2">
    <source>
        <dbReference type="Proteomes" id="UP000032309"/>
    </source>
</evidence>
<reference evidence="2" key="1">
    <citation type="journal article" date="2015" name="Genome Announc.">
        <title>Draft Genome Sequence of an Anaerobic Ammonium-Oxidizing Bacterium, "Candidatus Brocadia sinica".</title>
        <authorList>
            <person name="Oshiki M."/>
            <person name="Shinyako-Hata K."/>
            <person name="Satoh H."/>
            <person name="Okabe S."/>
        </authorList>
    </citation>
    <scope>NUCLEOTIDE SEQUENCE [LARGE SCALE GENOMIC DNA]</scope>
    <source>
        <strain evidence="2">JPN1</strain>
    </source>
</reference>
<gene>
    <name evidence="1" type="ORF">BROSI_A1724</name>
</gene>
<name>A0ABQ0JWT6_9BACT</name>
<accession>A0ABQ0JWT6</accession>
<dbReference type="Proteomes" id="UP000032309">
    <property type="component" value="Unassembled WGS sequence"/>
</dbReference>